<evidence type="ECO:0000313" key="1">
    <source>
        <dbReference type="EMBL" id="QHR89931.1"/>
    </source>
</evidence>
<dbReference type="EMBL" id="MK697699">
    <property type="protein sequence ID" value="QHR89931.1"/>
    <property type="molecule type" value="Genomic_DNA"/>
</dbReference>
<dbReference type="AlphaFoldDB" id="A0A6B9XUB9"/>
<name>A0A6B9XUB9_PICSI</name>
<accession>A0A6B9XUB9</accession>
<reference evidence="1" key="1">
    <citation type="submission" date="2019-03" db="EMBL/GenBank/DDBJ databases">
        <title>Largest Complete Mitochondrial Genome of a Gymnosperm, Sitka Spruce (Picea sitchensis), Indicates Complex Physical Structure.</title>
        <authorList>
            <person name="Jackman S.D."/>
            <person name="Coombe L."/>
            <person name="Warren R."/>
            <person name="Kirk H."/>
            <person name="Trinh E."/>
            <person name="McLeod T."/>
            <person name="Pleasance S."/>
            <person name="Pandoh P."/>
            <person name="Zhao Y."/>
            <person name="Coope R."/>
            <person name="Bousquet J."/>
            <person name="Bohlmann J.C."/>
            <person name="Jones S.J.M."/>
            <person name="Birol I."/>
        </authorList>
    </citation>
    <scope>NUCLEOTIDE SEQUENCE</scope>
    <source>
        <strain evidence="1">Q903</strain>
    </source>
</reference>
<organism evidence="1">
    <name type="scientific">Picea sitchensis</name>
    <name type="common">Sitka spruce</name>
    <name type="synonym">Pinus sitchensis</name>
    <dbReference type="NCBI Taxonomy" id="3332"/>
    <lineage>
        <taxon>Eukaryota</taxon>
        <taxon>Viridiplantae</taxon>
        <taxon>Streptophyta</taxon>
        <taxon>Embryophyta</taxon>
        <taxon>Tracheophyta</taxon>
        <taxon>Spermatophyta</taxon>
        <taxon>Pinopsida</taxon>
        <taxon>Pinidae</taxon>
        <taxon>Conifers I</taxon>
        <taxon>Pinales</taxon>
        <taxon>Pinaceae</taxon>
        <taxon>Picea</taxon>
    </lineage>
</organism>
<protein>
    <submittedName>
        <fullName evidence="1">Uncharacterized protein</fullName>
    </submittedName>
</protein>
<proteinExistence type="predicted"/>
<geneLocation type="mitochondrion" evidence="1"/>
<gene>
    <name evidence="1" type="primary">orf03976</name>
    <name evidence="1" type="ORF">Q903MT_gene3953</name>
</gene>
<keyword evidence="1" id="KW-0496">Mitochondrion</keyword>
<sequence>MTRPHGSNPSIGKHTSLLVRIQAFLNNTLISVVSSIALIDKVLPSSLFPLQKKLRKEVNKKKKIMPREE</sequence>